<dbReference type="GO" id="GO:0044718">
    <property type="term" value="P:siderophore transmembrane transport"/>
    <property type="evidence" value="ECO:0007669"/>
    <property type="project" value="TreeGrafter"/>
</dbReference>
<keyword evidence="5 10" id="KW-0732">Signal</keyword>
<keyword evidence="4 8" id="KW-0812">Transmembrane</keyword>
<dbReference type="Gene3D" id="2.170.130.10">
    <property type="entry name" value="TonB-dependent receptor, plug domain"/>
    <property type="match status" value="1"/>
</dbReference>
<dbReference type="PROSITE" id="PS52016">
    <property type="entry name" value="TONB_DEPENDENT_REC_3"/>
    <property type="match status" value="1"/>
</dbReference>
<dbReference type="InterPro" id="IPR039426">
    <property type="entry name" value="TonB-dep_rcpt-like"/>
</dbReference>
<dbReference type="Gene3D" id="2.60.40.1120">
    <property type="entry name" value="Carboxypeptidase-like, regulatory domain"/>
    <property type="match status" value="1"/>
</dbReference>
<evidence type="ECO:0000313" key="12">
    <source>
        <dbReference type="EMBL" id="MCI1187169.1"/>
    </source>
</evidence>
<gene>
    <name evidence="12" type="ORF">MON38_07030</name>
</gene>
<reference evidence="12" key="1">
    <citation type="submission" date="2022-03" db="EMBL/GenBank/DDBJ databases">
        <title>Bacterial whole genome sequence for Hymenobacter sp. DH14.</title>
        <authorList>
            <person name="Le V."/>
        </authorList>
    </citation>
    <scope>NUCLEOTIDE SEQUENCE</scope>
    <source>
        <strain evidence="12">DH14</strain>
    </source>
</reference>
<keyword evidence="2 8" id="KW-0813">Transport</keyword>
<dbReference type="GO" id="GO:0015344">
    <property type="term" value="F:siderophore uptake transmembrane transporter activity"/>
    <property type="evidence" value="ECO:0007669"/>
    <property type="project" value="TreeGrafter"/>
</dbReference>
<keyword evidence="3 8" id="KW-1134">Transmembrane beta strand</keyword>
<evidence type="ECO:0000259" key="11">
    <source>
        <dbReference type="Pfam" id="PF07715"/>
    </source>
</evidence>
<comment type="caution">
    <text evidence="12">The sequence shown here is derived from an EMBL/GenBank/DDBJ whole genome shotgun (WGS) entry which is preliminary data.</text>
</comment>
<dbReference type="Pfam" id="PF13715">
    <property type="entry name" value="CarbopepD_reg_2"/>
    <property type="match status" value="1"/>
</dbReference>
<dbReference type="InterPro" id="IPR037066">
    <property type="entry name" value="Plug_dom_sf"/>
</dbReference>
<feature type="domain" description="TonB-dependent receptor plug" evidence="11">
    <location>
        <begin position="149"/>
        <end position="257"/>
    </location>
</feature>
<evidence type="ECO:0000256" key="5">
    <source>
        <dbReference type="ARBA" id="ARBA00022729"/>
    </source>
</evidence>
<feature type="region of interest" description="Disordered" evidence="9">
    <location>
        <begin position="23"/>
        <end position="45"/>
    </location>
</feature>
<dbReference type="PANTHER" id="PTHR30069">
    <property type="entry name" value="TONB-DEPENDENT OUTER MEMBRANE RECEPTOR"/>
    <property type="match status" value="1"/>
</dbReference>
<dbReference type="PANTHER" id="PTHR30069:SF29">
    <property type="entry name" value="HEMOGLOBIN AND HEMOGLOBIN-HAPTOGLOBIN-BINDING PROTEIN 1-RELATED"/>
    <property type="match status" value="1"/>
</dbReference>
<proteinExistence type="inferred from homology"/>
<evidence type="ECO:0000256" key="1">
    <source>
        <dbReference type="ARBA" id="ARBA00004571"/>
    </source>
</evidence>
<evidence type="ECO:0000256" key="4">
    <source>
        <dbReference type="ARBA" id="ARBA00022692"/>
    </source>
</evidence>
<dbReference type="InterPro" id="IPR012910">
    <property type="entry name" value="Plug_dom"/>
</dbReference>
<accession>A0A9X1VDJ3</accession>
<dbReference type="InterPro" id="IPR036942">
    <property type="entry name" value="Beta-barrel_TonB_sf"/>
</dbReference>
<sequence>MRKLYSALMVAALAPAASAAAAPGAAPVPHHAPTKSNKAKTKKLRLASDPTGSHIGGAVLTNAGDPLPGATVFIKGTYIGTSTNQEGHFDLNGSFANGPVELLVSYVGYETQTVVLQKPEDQLSVSLVPSATMLSETVVSASRVEENIMRAPVTIDKVSAKQVERISTPEVLAGLGNLAGIDVNSASMLFTSISTRGFNTAKSERVIQLVDYMDTALPSLNLSPGNMVGIPELDMESIEIVHGPASALYGSNALSGVVLFNSKDPFVYEGLSVRLRGGQRSLLDGQVRYAHKITDKLAFKVNASYFRANDWIANNFNAQTSSTNPAGSPLGYDAVNRYGELDLTYLPYPGVNPELYGKRVYLPGYTERQLVAGDTITRSYRVQGAVSYLFTNDLKLTLEAKRGVGTSTYQNLSRFRIKDLGTDQYRLELKSSKGFIRAYTTEDFTGSSYELTQLSAKLLQSKSNPANPQSPSYRDLYFGTYNGTYTYARQVGKQSVDAALAAAQAAANATLPVAGSETFNTLRNQIAQDNNPGTGAGQHFNSRLSDVSAQRSFVLGSPRTGLIVGAAYRRYMLGSGGVLFADLDGNRIPNYEYGAYSQITHAMLDDHLKLAAAGRVDFFKNFNPAFSPRVAAVYSLGARNQHNFRASYGQAFRSPSQTDQYLHSDVGSFILLGNIGNGYQGYGFTDAQGRAYNPYDPTMKLADFEINIEKLRLERVNTVEVGYKGAILPNVYVDASYFNSRYNDFIGGTAFVGNVNGSRPAEAVVKSAIVTGSGFNTPEARIIFVSQNNSQVVRTHGATFALTYYLNKGLNLTGNYSLNVLDRSNLPTGFRTYFNTPKHKYNLGANGVVAKNLTYSVNYRWIQGHQQEMPFAAGDIQTYHTTDAYVGYTIPKLASTLQVGGSNIFNETNIQIIGGPQIGRLIYLGLLVDVK</sequence>
<dbReference type="RefSeq" id="WP_241935450.1">
    <property type="nucleotide sequence ID" value="NZ_JALBGC010000002.1"/>
</dbReference>
<evidence type="ECO:0000256" key="7">
    <source>
        <dbReference type="ARBA" id="ARBA00023237"/>
    </source>
</evidence>
<evidence type="ECO:0000256" key="10">
    <source>
        <dbReference type="SAM" id="SignalP"/>
    </source>
</evidence>
<dbReference type="Gene3D" id="2.40.170.20">
    <property type="entry name" value="TonB-dependent receptor, beta-barrel domain"/>
    <property type="match status" value="1"/>
</dbReference>
<evidence type="ECO:0000313" key="13">
    <source>
        <dbReference type="Proteomes" id="UP001139193"/>
    </source>
</evidence>
<comment type="subcellular location">
    <subcellularLocation>
        <location evidence="1 8">Cell outer membrane</location>
        <topology evidence="1 8">Multi-pass membrane protein</topology>
    </subcellularLocation>
</comment>
<feature type="chain" id="PRO_5040782716" evidence="10">
    <location>
        <begin position="22"/>
        <end position="931"/>
    </location>
</feature>
<dbReference type="Pfam" id="PF07715">
    <property type="entry name" value="Plug"/>
    <property type="match status" value="1"/>
</dbReference>
<keyword evidence="6 8" id="KW-0472">Membrane</keyword>
<keyword evidence="7 8" id="KW-0998">Cell outer membrane</keyword>
<feature type="signal peptide" evidence="10">
    <location>
        <begin position="1"/>
        <end position="21"/>
    </location>
</feature>
<dbReference type="Proteomes" id="UP001139193">
    <property type="component" value="Unassembled WGS sequence"/>
</dbReference>
<evidence type="ECO:0000256" key="6">
    <source>
        <dbReference type="ARBA" id="ARBA00023136"/>
    </source>
</evidence>
<evidence type="ECO:0000256" key="3">
    <source>
        <dbReference type="ARBA" id="ARBA00022452"/>
    </source>
</evidence>
<dbReference type="SUPFAM" id="SSF49464">
    <property type="entry name" value="Carboxypeptidase regulatory domain-like"/>
    <property type="match status" value="1"/>
</dbReference>
<evidence type="ECO:0000256" key="9">
    <source>
        <dbReference type="SAM" id="MobiDB-lite"/>
    </source>
</evidence>
<dbReference type="EMBL" id="JALBGC010000002">
    <property type="protein sequence ID" value="MCI1187169.1"/>
    <property type="molecule type" value="Genomic_DNA"/>
</dbReference>
<evidence type="ECO:0000256" key="8">
    <source>
        <dbReference type="PROSITE-ProRule" id="PRU01360"/>
    </source>
</evidence>
<protein>
    <submittedName>
        <fullName evidence="12">TonB-dependent receptor</fullName>
    </submittedName>
</protein>
<evidence type="ECO:0000256" key="2">
    <source>
        <dbReference type="ARBA" id="ARBA00022448"/>
    </source>
</evidence>
<keyword evidence="13" id="KW-1185">Reference proteome</keyword>
<dbReference type="GO" id="GO:0009279">
    <property type="term" value="C:cell outer membrane"/>
    <property type="evidence" value="ECO:0007669"/>
    <property type="project" value="UniProtKB-SubCell"/>
</dbReference>
<dbReference type="InterPro" id="IPR008969">
    <property type="entry name" value="CarboxyPept-like_regulatory"/>
</dbReference>
<organism evidence="12 13">
    <name type="scientific">Hymenobacter cyanobacteriorum</name>
    <dbReference type="NCBI Taxonomy" id="2926463"/>
    <lineage>
        <taxon>Bacteria</taxon>
        <taxon>Pseudomonadati</taxon>
        <taxon>Bacteroidota</taxon>
        <taxon>Cytophagia</taxon>
        <taxon>Cytophagales</taxon>
        <taxon>Hymenobacteraceae</taxon>
        <taxon>Hymenobacter</taxon>
    </lineage>
</organism>
<comment type="similarity">
    <text evidence="8">Belongs to the TonB-dependent receptor family.</text>
</comment>
<dbReference type="SUPFAM" id="SSF56935">
    <property type="entry name" value="Porins"/>
    <property type="match status" value="1"/>
</dbReference>
<keyword evidence="12" id="KW-0675">Receptor</keyword>
<name>A0A9X1VDJ3_9BACT</name>
<dbReference type="AlphaFoldDB" id="A0A9X1VDJ3"/>